<evidence type="ECO:0000259" key="1">
    <source>
        <dbReference type="PROSITE" id="PS50181"/>
    </source>
</evidence>
<reference evidence="2" key="1">
    <citation type="journal article" date="2020" name="Stud. Mycol.">
        <title>101 Dothideomycetes genomes: a test case for predicting lifestyles and emergence of pathogens.</title>
        <authorList>
            <person name="Haridas S."/>
            <person name="Albert R."/>
            <person name="Binder M."/>
            <person name="Bloem J."/>
            <person name="Labutti K."/>
            <person name="Salamov A."/>
            <person name="Andreopoulos B."/>
            <person name="Baker S."/>
            <person name="Barry K."/>
            <person name="Bills G."/>
            <person name="Bluhm B."/>
            <person name="Cannon C."/>
            <person name="Castanera R."/>
            <person name="Culley D."/>
            <person name="Daum C."/>
            <person name="Ezra D."/>
            <person name="Gonzalez J."/>
            <person name="Henrissat B."/>
            <person name="Kuo A."/>
            <person name="Liang C."/>
            <person name="Lipzen A."/>
            <person name="Lutzoni F."/>
            <person name="Magnuson J."/>
            <person name="Mondo S."/>
            <person name="Nolan M."/>
            <person name="Ohm R."/>
            <person name="Pangilinan J."/>
            <person name="Park H.-J."/>
            <person name="Ramirez L."/>
            <person name="Alfaro M."/>
            <person name="Sun H."/>
            <person name="Tritt A."/>
            <person name="Yoshinaga Y."/>
            <person name="Zwiers L.-H."/>
            <person name="Turgeon B."/>
            <person name="Goodwin S."/>
            <person name="Spatafora J."/>
            <person name="Crous P."/>
            <person name="Grigoriev I."/>
        </authorList>
    </citation>
    <scope>NUCLEOTIDE SEQUENCE</scope>
    <source>
        <strain evidence="2">CBS 122368</strain>
    </source>
</reference>
<dbReference type="RefSeq" id="XP_033679835.1">
    <property type="nucleotide sequence ID" value="XM_033834456.1"/>
</dbReference>
<dbReference type="Proteomes" id="UP000800094">
    <property type="component" value="Unassembled WGS sequence"/>
</dbReference>
<accession>A0A6A6I3D9</accession>
<evidence type="ECO:0000313" key="3">
    <source>
        <dbReference type="Proteomes" id="UP000800094"/>
    </source>
</evidence>
<dbReference type="AlphaFoldDB" id="A0A6A6I3D9"/>
<dbReference type="SUPFAM" id="SSF81383">
    <property type="entry name" value="F-box domain"/>
    <property type="match status" value="1"/>
</dbReference>
<name>A0A6A6I3D9_9PLEO</name>
<dbReference type="PROSITE" id="PS50181">
    <property type="entry name" value="FBOX"/>
    <property type="match status" value="1"/>
</dbReference>
<sequence>MSNEQRRRLLDLPAETLHEILRYLRAETPSILPSDLCRVSLTCKRLSYLAQEHLYHRYHAELETSEEPTYQLIRTLERRPEFKALIKHVSITCSGHAWPVPVMRAATEADALIGAAEVRGYPNISALWHSLRSGLGDAMSAYLSLLLPKLEVLNVRGAEVCADVPSCVLDVLCSAALRPWWCGLHGFCQLSVLELTFQSFTDIPGALFTIPSLRKVCLGNVYFATAEPSRWTCRPYTSPVTELSLRVHEYGAPEMRTVLQSFAELREFRLDTLRVPVNVARMPSSIYPALETQKHSLERIAVLTYDCYSYKPLGAWPIPVMYPMPSLRDFIKLRGLALTDAALVGNGTNGFHHWHNEKTVTLQYLSKMFPPSLECFSHVTWGGDYHETFAGVDKQGTRDSRWPDIWSALAEKALFPSLRKVKQLYYTNNGGDWDLLHEIWPRHTGKRTDDTVS</sequence>
<dbReference type="InterPro" id="IPR001810">
    <property type="entry name" value="F-box_dom"/>
</dbReference>
<gene>
    <name evidence="2" type="ORF">BU26DRAFT_579563</name>
</gene>
<dbReference type="InterPro" id="IPR036047">
    <property type="entry name" value="F-box-like_dom_sf"/>
</dbReference>
<dbReference type="GeneID" id="54587786"/>
<proteinExistence type="predicted"/>
<keyword evidence="3" id="KW-1185">Reference proteome</keyword>
<dbReference type="EMBL" id="ML987202">
    <property type="protein sequence ID" value="KAF2244831.1"/>
    <property type="molecule type" value="Genomic_DNA"/>
</dbReference>
<dbReference type="Pfam" id="PF12937">
    <property type="entry name" value="F-box-like"/>
    <property type="match status" value="1"/>
</dbReference>
<dbReference type="Gene3D" id="1.20.1280.50">
    <property type="match status" value="1"/>
</dbReference>
<dbReference type="SUPFAM" id="SSF52047">
    <property type="entry name" value="RNI-like"/>
    <property type="match status" value="1"/>
</dbReference>
<protein>
    <recommendedName>
        <fullName evidence="1">F-box domain-containing protein</fullName>
    </recommendedName>
</protein>
<evidence type="ECO:0000313" key="2">
    <source>
        <dbReference type="EMBL" id="KAF2244831.1"/>
    </source>
</evidence>
<dbReference type="OrthoDB" id="3792707at2759"/>
<feature type="domain" description="F-box" evidence="1">
    <location>
        <begin position="6"/>
        <end position="58"/>
    </location>
</feature>
<organism evidence="2 3">
    <name type="scientific">Trematosphaeria pertusa</name>
    <dbReference type="NCBI Taxonomy" id="390896"/>
    <lineage>
        <taxon>Eukaryota</taxon>
        <taxon>Fungi</taxon>
        <taxon>Dikarya</taxon>
        <taxon>Ascomycota</taxon>
        <taxon>Pezizomycotina</taxon>
        <taxon>Dothideomycetes</taxon>
        <taxon>Pleosporomycetidae</taxon>
        <taxon>Pleosporales</taxon>
        <taxon>Massarineae</taxon>
        <taxon>Trematosphaeriaceae</taxon>
        <taxon>Trematosphaeria</taxon>
    </lineage>
</organism>